<gene>
    <name evidence="2" type="ORF">RHSIM_RhsimUnG0068400</name>
</gene>
<dbReference type="InterPro" id="IPR025452">
    <property type="entry name" value="DUF4218"/>
</dbReference>
<accession>A0A834FVE7</accession>
<reference evidence="2" key="1">
    <citation type="submission" date="2019-11" db="EMBL/GenBank/DDBJ databases">
        <authorList>
            <person name="Liu Y."/>
            <person name="Hou J."/>
            <person name="Li T.-Q."/>
            <person name="Guan C.-H."/>
            <person name="Wu X."/>
            <person name="Wu H.-Z."/>
            <person name="Ling F."/>
            <person name="Zhang R."/>
            <person name="Shi X.-G."/>
            <person name="Ren J.-P."/>
            <person name="Chen E.-F."/>
            <person name="Sun J.-M."/>
        </authorList>
    </citation>
    <scope>NUCLEOTIDE SEQUENCE</scope>
    <source>
        <strain evidence="2">Adult_tree_wgs_1</strain>
        <tissue evidence="2">Leaves</tissue>
    </source>
</reference>
<sequence length="344" mass="39354">MTSYLYFASLKRFSPAFFDVMVHLAIHLPREAKLGRPMQYKWMYPIGRLLGVLKGFVGNKARPEGSIAEAYVSKECTTFRSIYLDGIEMVFNREERNDDGGERGPGLDVFTQSVRPFGQIQRAPDPPTKQREIAHWFALYNCSEVEPYLESLPLKTARRHLSLFGPSSSKSVRGPTIGKSLDKFIAHHEGKKLIVTVPEEMKAFYGVNATMAATDLGDKFDIVDRIEGNSLADAVTDKKASLLYKDWKCNMRRHYRKLRKSKVDPYSSPYHGMHMDDWKYLIDKVFKDPKIRALNFDAVLRDTPATYAIVEFFAHCSMLLDCIDSHALLYVVYPDVPFDVELED</sequence>
<organism evidence="2 3">
    <name type="scientific">Rhododendron simsii</name>
    <name type="common">Sims's rhododendron</name>
    <dbReference type="NCBI Taxonomy" id="118357"/>
    <lineage>
        <taxon>Eukaryota</taxon>
        <taxon>Viridiplantae</taxon>
        <taxon>Streptophyta</taxon>
        <taxon>Embryophyta</taxon>
        <taxon>Tracheophyta</taxon>
        <taxon>Spermatophyta</taxon>
        <taxon>Magnoliopsida</taxon>
        <taxon>eudicotyledons</taxon>
        <taxon>Gunneridae</taxon>
        <taxon>Pentapetalae</taxon>
        <taxon>asterids</taxon>
        <taxon>Ericales</taxon>
        <taxon>Ericaceae</taxon>
        <taxon>Ericoideae</taxon>
        <taxon>Rhodoreae</taxon>
        <taxon>Rhododendron</taxon>
    </lineage>
</organism>
<feature type="domain" description="DUF4218" evidence="1">
    <location>
        <begin position="13"/>
        <end position="97"/>
    </location>
</feature>
<evidence type="ECO:0000313" key="3">
    <source>
        <dbReference type="Proteomes" id="UP000626092"/>
    </source>
</evidence>
<evidence type="ECO:0000259" key="1">
    <source>
        <dbReference type="Pfam" id="PF13960"/>
    </source>
</evidence>
<comment type="caution">
    <text evidence="2">The sequence shown here is derived from an EMBL/GenBank/DDBJ whole genome shotgun (WGS) entry which is preliminary data.</text>
</comment>
<name>A0A834FVE7_RHOSS</name>
<proteinExistence type="predicted"/>
<evidence type="ECO:0000313" key="2">
    <source>
        <dbReference type="EMBL" id="KAF7115074.1"/>
    </source>
</evidence>
<keyword evidence="3" id="KW-1185">Reference proteome</keyword>
<dbReference type="EMBL" id="WJXA01000171">
    <property type="protein sequence ID" value="KAF7115074.1"/>
    <property type="molecule type" value="Genomic_DNA"/>
</dbReference>
<protein>
    <recommendedName>
        <fullName evidence="1">DUF4218 domain-containing protein</fullName>
    </recommendedName>
</protein>
<dbReference type="Proteomes" id="UP000626092">
    <property type="component" value="Unassembled WGS sequence"/>
</dbReference>
<dbReference type="Pfam" id="PF13960">
    <property type="entry name" value="DUF4218"/>
    <property type="match status" value="1"/>
</dbReference>
<dbReference type="OrthoDB" id="1700723at2759"/>
<dbReference type="AlphaFoldDB" id="A0A834FVE7"/>
<dbReference type="PANTHER" id="PTHR48258">
    <property type="entry name" value="DUF4218 DOMAIN-CONTAINING PROTEIN-RELATED"/>
    <property type="match status" value="1"/>
</dbReference>